<organism evidence="1 2">
    <name type="scientific">Araneus ventricosus</name>
    <name type="common">Orbweaver spider</name>
    <name type="synonym">Epeira ventricosa</name>
    <dbReference type="NCBI Taxonomy" id="182803"/>
    <lineage>
        <taxon>Eukaryota</taxon>
        <taxon>Metazoa</taxon>
        <taxon>Ecdysozoa</taxon>
        <taxon>Arthropoda</taxon>
        <taxon>Chelicerata</taxon>
        <taxon>Arachnida</taxon>
        <taxon>Araneae</taxon>
        <taxon>Araneomorphae</taxon>
        <taxon>Entelegynae</taxon>
        <taxon>Araneoidea</taxon>
        <taxon>Araneidae</taxon>
        <taxon>Araneus</taxon>
    </lineage>
</organism>
<dbReference type="AlphaFoldDB" id="A0A4Y2BTL1"/>
<accession>A0A4Y2BTL1</accession>
<protein>
    <submittedName>
        <fullName evidence="1">Uncharacterized protein</fullName>
    </submittedName>
</protein>
<sequence>MAPSRYVFFEDCDCHGYLTWTTKDTPPSPNEYLTPLEVRLKSVYAVCQRANKFYSERMGIFCQIPEQLATILRGDCCLDVEPKRWRGLESKLQQNWEGLILIVKNE</sequence>
<evidence type="ECO:0000313" key="1">
    <source>
        <dbReference type="EMBL" id="GBL94626.1"/>
    </source>
</evidence>
<comment type="caution">
    <text evidence="1">The sequence shown here is derived from an EMBL/GenBank/DDBJ whole genome shotgun (WGS) entry which is preliminary data.</text>
</comment>
<reference evidence="1 2" key="1">
    <citation type="journal article" date="2019" name="Sci. Rep.">
        <title>Orb-weaving spider Araneus ventricosus genome elucidates the spidroin gene catalogue.</title>
        <authorList>
            <person name="Kono N."/>
            <person name="Nakamura H."/>
            <person name="Ohtoshi R."/>
            <person name="Moran D.A.P."/>
            <person name="Shinohara A."/>
            <person name="Yoshida Y."/>
            <person name="Fujiwara M."/>
            <person name="Mori M."/>
            <person name="Tomita M."/>
            <person name="Arakawa K."/>
        </authorList>
    </citation>
    <scope>NUCLEOTIDE SEQUENCE [LARGE SCALE GENOMIC DNA]</scope>
</reference>
<evidence type="ECO:0000313" key="2">
    <source>
        <dbReference type="Proteomes" id="UP000499080"/>
    </source>
</evidence>
<keyword evidence="2" id="KW-1185">Reference proteome</keyword>
<gene>
    <name evidence="1" type="ORF">AVEN_83950_1</name>
</gene>
<name>A0A4Y2BTL1_ARAVE</name>
<dbReference type="EMBL" id="BGPR01000104">
    <property type="protein sequence ID" value="GBL94626.1"/>
    <property type="molecule type" value="Genomic_DNA"/>
</dbReference>
<proteinExistence type="predicted"/>
<dbReference type="OrthoDB" id="7701485at2759"/>
<dbReference type="Proteomes" id="UP000499080">
    <property type="component" value="Unassembled WGS sequence"/>
</dbReference>